<dbReference type="Proteomes" id="UP000189376">
    <property type="component" value="Unassembled WGS sequence"/>
</dbReference>
<dbReference type="EMBL" id="LFZS01000003">
    <property type="protein sequence ID" value="ONN55412.1"/>
    <property type="molecule type" value="Genomic_DNA"/>
</dbReference>
<evidence type="ECO:0000313" key="2">
    <source>
        <dbReference type="Proteomes" id="UP000189376"/>
    </source>
</evidence>
<organism evidence="1 2">
    <name type="scientific">Acinetobacter genomosp. 33YU</name>
    <dbReference type="NCBI Taxonomy" id="1675530"/>
    <lineage>
        <taxon>Bacteria</taxon>
        <taxon>Pseudomonadati</taxon>
        <taxon>Pseudomonadota</taxon>
        <taxon>Gammaproteobacteria</taxon>
        <taxon>Moraxellales</taxon>
        <taxon>Moraxellaceae</taxon>
        <taxon>Acinetobacter</taxon>
    </lineage>
</organism>
<gene>
    <name evidence="1" type="ORF">AC058_06125</name>
</gene>
<name>A0A1V2UZJ9_9GAMM</name>
<dbReference type="AlphaFoldDB" id="A0A1V2UZJ9"/>
<protein>
    <submittedName>
        <fullName evidence="1">Uncharacterized protein</fullName>
    </submittedName>
</protein>
<keyword evidence="2" id="KW-1185">Reference proteome</keyword>
<sequence>MRKYKYFKLKEVQDWAGEYWDAYEERKSLSGLMIYKGWPYSLTPKDGIGGQFSVILTPEIADFLQVHPISVAEKQLGLSNSLVAKFRRTLGIQNKFIYRNNQWLLEHKDELLHDSLATLKAKYGLNRNQVYQHRKWLAELIEVPLRKKLRKSKLEDFQEEWFLKSKSKMINLSAPEIAVTYNISLFLAKKLYNRIRQEHGELGFSEELQHNKQSKSQWLLDHQDALLNSEKTVAELAEQFDKTTGQILRAKAKLRQILKIPKVKEQNHAWLLKYKDTLFNPNLSNDEIAQILNMNKLQVIRKKGQLKKLLGLPNHNDQIPAWRLRNQEILLSLHLPISEIARILDRKEDYIIKNRLILRKFLNISLKDQKRDWVLKHQNDLEQLSVNEFQEKYKLTYSKVQSYKKLLNELKQKHEIT</sequence>
<proteinExistence type="predicted"/>
<reference evidence="1 2" key="1">
    <citation type="submission" date="2015-07" db="EMBL/GenBank/DDBJ databases">
        <title>Acinetobacter yuneri, a novel member of Acinetobacter calcoaceticus-Acinetobacter baumannii complex isolated from clinical specimen.</title>
        <authorList>
            <person name="Yu Y."/>
        </authorList>
    </citation>
    <scope>NUCLEOTIDE SEQUENCE [LARGE SCALE GENOMIC DNA]</scope>
    <source>
        <strain evidence="1 2">A362</strain>
    </source>
</reference>
<evidence type="ECO:0000313" key="1">
    <source>
        <dbReference type="EMBL" id="ONN55412.1"/>
    </source>
</evidence>
<dbReference type="RefSeq" id="WP_077168881.1">
    <property type="nucleotide sequence ID" value="NZ_LFZS01000003.1"/>
</dbReference>
<comment type="caution">
    <text evidence="1">The sequence shown here is derived from an EMBL/GenBank/DDBJ whole genome shotgun (WGS) entry which is preliminary data.</text>
</comment>
<accession>A0A1V2UZJ9</accession>